<dbReference type="FunFam" id="1.25.40.420:FF:000001">
    <property type="entry name" value="Kelch-like family member 12"/>
    <property type="match status" value="1"/>
</dbReference>
<dbReference type="Gene3D" id="1.25.40.420">
    <property type="match status" value="1"/>
</dbReference>
<dbReference type="PROSITE" id="PS50097">
    <property type="entry name" value="BTB"/>
    <property type="match status" value="1"/>
</dbReference>
<dbReference type="AlphaFoldDB" id="A0AAD9JU69"/>
<dbReference type="Gene3D" id="3.30.710.10">
    <property type="entry name" value="Potassium Channel Kv1.1, Chain A"/>
    <property type="match status" value="1"/>
</dbReference>
<dbReference type="Proteomes" id="UP001209878">
    <property type="component" value="Unassembled WGS sequence"/>
</dbReference>
<dbReference type="InterPro" id="IPR011705">
    <property type="entry name" value="BACK"/>
</dbReference>
<dbReference type="SMART" id="SM00225">
    <property type="entry name" value="BTB"/>
    <property type="match status" value="1"/>
</dbReference>
<dbReference type="Pfam" id="PF00651">
    <property type="entry name" value="BTB"/>
    <property type="match status" value="1"/>
</dbReference>
<dbReference type="FunFam" id="3.30.710.10:FF:000001">
    <property type="entry name" value="Kelch-like family member 20"/>
    <property type="match status" value="1"/>
</dbReference>
<keyword evidence="1" id="KW-0880">Kelch repeat</keyword>
<name>A0AAD9JU69_RIDPI</name>
<proteinExistence type="predicted"/>
<dbReference type="SUPFAM" id="SSF54695">
    <property type="entry name" value="POZ domain"/>
    <property type="match status" value="1"/>
</dbReference>
<evidence type="ECO:0000256" key="1">
    <source>
        <dbReference type="ARBA" id="ARBA00022441"/>
    </source>
</evidence>
<feature type="domain" description="BTB" evidence="4">
    <location>
        <begin position="64"/>
        <end position="131"/>
    </location>
</feature>
<gene>
    <name evidence="5" type="ORF">NP493_1754g00001</name>
</gene>
<evidence type="ECO:0000256" key="2">
    <source>
        <dbReference type="ARBA" id="ARBA00022737"/>
    </source>
</evidence>
<evidence type="ECO:0000313" key="5">
    <source>
        <dbReference type="EMBL" id="KAK2158991.1"/>
    </source>
</evidence>
<protein>
    <recommendedName>
        <fullName evidence="4">BTB domain-containing protein</fullName>
    </recommendedName>
</protein>
<reference evidence="5" key="1">
    <citation type="journal article" date="2023" name="Mol. Biol. Evol.">
        <title>Third-Generation Sequencing Reveals the Adaptive Role of the Epigenome in Three Deep-Sea Polychaetes.</title>
        <authorList>
            <person name="Perez M."/>
            <person name="Aroh O."/>
            <person name="Sun Y."/>
            <person name="Lan Y."/>
            <person name="Juniper S.K."/>
            <person name="Young C.R."/>
            <person name="Angers B."/>
            <person name="Qian P.Y."/>
        </authorList>
    </citation>
    <scope>NUCLEOTIDE SEQUENCE</scope>
    <source>
        <strain evidence="5">R07B-5</strain>
    </source>
</reference>
<accession>A0AAD9JU69</accession>
<dbReference type="PANTHER" id="PTHR24412">
    <property type="entry name" value="KELCH PROTEIN"/>
    <property type="match status" value="1"/>
</dbReference>
<dbReference type="InterPro" id="IPR000210">
    <property type="entry name" value="BTB/POZ_dom"/>
</dbReference>
<dbReference type="InterPro" id="IPR011333">
    <property type="entry name" value="SKP1/BTB/POZ_sf"/>
</dbReference>
<dbReference type="SMART" id="SM00875">
    <property type="entry name" value="BACK"/>
    <property type="match status" value="1"/>
</dbReference>
<feature type="region of interest" description="Disordered" evidence="3">
    <location>
        <begin position="1"/>
        <end position="26"/>
    </location>
</feature>
<sequence>MAADTLLPANRGGARQRHLSTESSDSCSADDCSFDGDEFHFIESSHAIQVLSGLDGLRQSRTFCDITLCVDSKEFPCHKIVLASFSPYFNAMFSGELAESRQEKVTINGIDATMLELLVNYAYTSEVLITKVNVQSLLSASNLLEVLPVRDACCHFMQRNMDETNCLGIHCFAEAHACFNLQEKAKAFTLEFFDDVWPQEEFVGLSQSKLIELISSDELCVDNEEVVFNAVMRWLNHDEKAHWEELHKVLEHVRLPLLSPYFLHDCVESQPIVAKSAECQKLVEEAKTYHLLQDRRAELRTSRTRPRKASGKSTSH</sequence>
<dbReference type="PANTHER" id="PTHR24412:SF488">
    <property type="entry name" value="KELCH-LIKE PROTEIN 24"/>
    <property type="match status" value="1"/>
</dbReference>
<comment type="caution">
    <text evidence="5">The sequence shown here is derived from an EMBL/GenBank/DDBJ whole genome shotgun (WGS) entry which is preliminary data.</text>
</comment>
<organism evidence="5 6">
    <name type="scientific">Ridgeia piscesae</name>
    <name type="common">Tubeworm</name>
    <dbReference type="NCBI Taxonomy" id="27915"/>
    <lineage>
        <taxon>Eukaryota</taxon>
        <taxon>Metazoa</taxon>
        <taxon>Spiralia</taxon>
        <taxon>Lophotrochozoa</taxon>
        <taxon>Annelida</taxon>
        <taxon>Polychaeta</taxon>
        <taxon>Sedentaria</taxon>
        <taxon>Canalipalpata</taxon>
        <taxon>Sabellida</taxon>
        <taxon>Siboglinidae</taxon>
        <taxon>Ridgeia</taxon>
    </lineage>
</organism>
<dbReference type="EMBL" id="JAODUO010001754">
    <property type="protein sequence ID" value="KAK2158991.1"/>
    <property type="molecule type" value="Genomic_DNA"/>
</dbReference>
<evidence type="ECO:0000256" key="3">
    <source>
        <dbReference type="SAM" id="MobiDB-lite"/>
    </source>
</evidence>
<evidence type="ECO:0000259" key="4">
    <source>
        <dbReference type="PROSITE" id="PS50097"/>
    </source>
</evidence>
<keyword evidence="6" id="KW-1185">Reference proteome</keyword>
<keyword evidence="2" id="KW-0677">Repeat</keyword>
<evidence type="ECO:0000313" key="6">
    <source>
        <dbReference type="Proteomes" id="UP001209878"/>
    </source>
</evidence>
<dbReference type="Pfam" id="PF07707">
    <property type="entry name" value="BACK"/>
    <property type="match status" value="1"/>
</dbReference>